<dbReference type="PROSITE" id="PS00118">
    <property type="entry name" value="PA2_HIS"/>
    <property type="match status" value="1"/>
</dbReference>
<keyword evidence="7" id="KW-0378">Hydrolase</keyword>
<sequence length="190" mass="22479">MWLKVILCFFFAISTVNKVYANFEEYSIFEDDDIYGKPVTVTNITGNTETMIFPGTKWCGPGDIAKNYNDLGTYRETDKCCREHDNCGDLILPRKSKHGLENPDSFTRLCCDCEQKFINCLKKANDMISWTIGKLYFNARNTCYRQDHPVIECTEFQRGFVTRRKRCIKYKMQKDKPKKWQWFDIPFFTE</sequence>
<organism evidence="15 16">
    <name type="scientific">Hermetia illucens</name>
    <name type="common">Black soldier fly</name>
    <dbReference type="NCBI Taxonomy" id="343691"/>
    <lineage>
        <taxon>Eukaryota</taxon>
        <taxon>Metazoa</taxon>
        <taxon>Ecdysozoa</taxon>
        <taxon>Arthropoda</taxon>
        <taxon>Hexapoda</taxon>
        <taxon>Insecta</taxon>
        <taxon>Pterygota</taxon>
        <taxon>Neoptera</taxon>
        <taxon>Endopterygota</taxon>
        <taxon>Diptera</taxon>
        <taxon>Brachycera</taxon>
        <taxon>Stratiomyomorpha</taxon>
        <taxon>Stratiomyidae</taxon>
        <taxon>Hermetiinae</taxon>
        <taxon>Hermetia</taxon>
    </lineage>
</organism>
<comment type="cofactor">
    <cofactor evidence="1">
        <name>Ca(2+)</name>
        <dbReference type="ChEBI" id="CHEBI:29108"/>
    </cofactor>
</comment>
<dbReference type="Gene3D" id="1.20.90.10">
    <property type="entry name" value="Phospholipase A2 domain"/>
    <property type="match status" value="1"/>
</dbReference>
<evidence type="ECO:0000313" key="16">
    <source>
        <dbReference type="Proteomes" id="UP000594454"/>
    </source>
</evidence>
<name>A0A7R8YZY8_HERIL</name>
<dbReference type="GO" id="GO:0050482">
    <property type="term" value="P:arachidonate secretion"/>
    <property type="evidence" value="ECO:0007669"/>
    <property type="project" value="InterPro"/>
</dbReference>
<keyword evidence="6" id="KW-0479">Metal-binding</keyword>
<dbReference type="InterPro" id="IPR033113">
    <property type="entry name" value="PLA2_histidine"/>
</dbReference>
<evidence type="ECO:0000256" key="2">
    <source>
        <dbReference type="ARBA" id="ARBA00004613"/>
    </source>
</evidence>
<keyword evidence="8" id="KW-0106">Calcium</keyword>
<dbReference type="InParanoid" id="A0A7R8YZY8"/>
<dbReference type="GO" id="GO:0005576">
    <property type="term" value="C:extracellular region"/>
    <property type="evidence" value="ECO:0007669"/>
    <property type="project" value="UniProtKB-SubCell"/>
</dbReference>
<evidence type="ECO:0000259" key="14">
    <source>
        <dbReference type="Pfam" id="PF05826"/>
    </source>
</evidence>
<dbReference type="FunCoup" id="A0A7R8YZY8">
    <property type="interactions" value="57"/>
</dbReference>
<dbReference type="CDD" id="cd04704">
    <property type="entry name" value="PLA2_bee_venom_like"/>
    <property type="match status" value="1"/>
</dbReference>
<proteinExistence type="predicted"/>
<keyword evidence="13" id="KW-0732">Signal</keyword>
<keyword evidence="16" id="KW-1185">Reference proteome</keyword>
<dbReference type="EC" id="3.1.1.4" evidence="3"/>
<evidence type="ECO:0000256" key="5">
    <source>
        <dbReference type="ARBA" id="ARBA00022525"/>
    </source>
</evidence>
<keyword evidence="11" id="KW-1015">Disulfide bond</keyword>
<evidence type="ECO:0000256" key="9">
    <source>
        <dbReference type="ARBA" id="ARBA00022963"/>
    </source>
</evidence>
<dbReference type="GO" id="GO:0004623">
    <property type="term" value="F:phospholipase A2 activity"/>
    <property type="evidence" value="ECO:0007669"/>
    <property type="project" value="UniProtKB-EC"/>
</dbReference>
<gene>
    <name evidence="15" type="ORF">HERILL_LOCUS10862</name>
</gene>
<dbReference type="FunFam" id="1.20.90.10:FF:000002">
    <property type="entry name" value="Phospholipase A2 group III"/>
    <property type="match status" value="1"/>
</dbReference>
<accession>A0A7R8YZY8</accession>
<reference evidence="15 16" key="1">
    <citation type="submission" date="2020-11" db="EMBL/GenBank/DDBJ databases">
        <authorList>
            <person name="Wallbank WR R."/>
            <person name="Pardo Diaz C."/>
            <person name="Kozak K."/>
            <person name="Martin S."/>
            <person name="Jiggins C."/>
            <person name="Moest M."/>
            <person name="Warren A I."/>
            <person name="Generalovic N T."/>
            <person name="Byers J.R.P. K."/>
            <person name="Montejo-Kovacevich G."/>
            <person name="Yen C E."/>
        </authorList>
    </citation>
    <scope>NUCLEOTIDE SEQUENCE [LARGE SCALE GENOMIC DNA]</scope>
</reference>
<evidence type="ECO:0000256" key="11">
    <source>
        <dbReference type="ARBA" id="ARBA00023157"/>
    </source>
</evidence>
<dbReference type="Proteomes" id="UP000594454">
    <property type="component" value="Chromosome 4"/>
</dbReference>
<dbReference type="GO" id="GO:0016042">
    <property type="term" value="P:lipid catabolic process"/>
    <property type="evidence" value="ECO:0007669"/>
    <property type="project" value="UniProtKB-KW"/>
</dbReference>
<evidence type="ECO:0000256" key="4">
    <source>
        <dbReference type="ARBA" id="ARBA00021721"/>
    </source>
</evidence>
<dbReference type="InterPro" id="IPR016090">
    <property type="entry name" value="PLA2-like_dom"/>
</dbReference>
<dbReference type="SUPFAM" id="SSF48619">
    <property type="entry name" value="Phospholipase A2, PLA2"/>
    <property type="match status" value="1"/>
</dbReference>
<evidence type="ECO:0000256" key="1">
    <source>
        <dbReference type="ARBA" id="ARBA00001913"/>
    </source>
</evidence>
<evidence type="ECO:0000313" key="15">
    <source>
        <dbReference type="EMBL" id="CAD7088216.1"/>
    </source>
</evidence>
<dbReference type="Pfam" id="PF05826">
    <property type="entry name" value="Phospholip_A2_2"/>
    <property type="match status" value="1"/>
</dbReference>
<evidence type="ECO:0000256" key="6">
    <source>
        <dbReference type="ARBA" id="ARBA00022723"/>
    </source>
</evidence>
<feature type="domain" description="Phospholipase A2-like central" evidence="14">
    <location>
        <begin position="52"/>
        <end position="146"/>
    </location>
</feature>
<comment type="subcellular location">
    <subcellularLocation>
        <location evidence="2">Secreted</location>
    </subcellularLocation>
</comment>
<protein>
    <recommendedName>
        <fullName evidence="4">Phospholipase A2</fullName>
        <ecNumber evidence="3">3.1.1.4</ecNumber>
    </recommendedName>
    <alternativeName>
        <fullName evidence="12">Phosphatidylcholine 2-acylhydrolase</fullName>
    </alternativeName>
</protein>
<keyword evidence="10" id="KW-0443">Lipid metabolism</keyword>
<evidence type="ECO:0000256" key="10">
    <source>
        <dbReference type="ARBA" id="ARBA00023098"/>
    </source>
</evidence>
<feature type="signal peptide" evidence="13">
    <location>
        <begin position="1"/>
        <end position="21"/>
    </location>
</feature>
<evidence type="ECO:0000256" key="8">
    <source>
        <dbReference type="ARBA" id="ARBA00022837"/>
    </source>
</evidence>
<dbReference type="PANTHER" id="PTHR12253">
    <property type="entry name" value="RH14732P"/>
    <property type="match status" value="1"/>
</dbReference>
<evidence type="ECO:0000256" key="12">
    <source>
        <dbReference type="ARBA" id="ARBA00029903"/>
    </source>
</evidence>
<dbReference type="OrthoDB" id="10059604at2759"/>
<evidence type="ECO:0000256" key="3">
    <source>
        <dbReference type="ARBA" id="ARBA00013278"/>
    </source>
</evidence>
<dbReference type="GO" id="GO:0006644">
    <property type="term" value="P:phospholipid metabolic process"/>
    <property type="evidence" value="ECO:0007669"/>
    <property type="project" value="InterPro"/>
</dbReference>
<dbReference type="AlphaFoldDB" id="A0A7R8YZY8"/>
<dbReference type="EMBL" id="LR899012">
    <property type="protein sequence ID" value="CAD7088216.1"/>
    <property type="molecule type" value="Genomic_DNA"/>
</dbReference>
<evidence type="ECO:0000256" key="13">
    <source>
        <dbReference type="SAM" id="SignalP"/>
    </source>
</evidence>
<keyword evidence="5" id="KW-0964">Secreted</keyword>
<keyword evidence="9" id="KW-0442">Lipid degradation</keyword>
<feature type="chain" id="PRO_5030973682" description="Phospholipase A2" evidence="13">
    <location>
        <begin position="22"/>
        <end position="190"/>
    </location>
</feature>
<dbReference type="GO" id="GO:0046872">
    <property type="term" value="F:metal ion binding"/>
    <property type="evidence" value="ECO:0007669"/>
    <property type="project" value="UniProtKB-KW"/>
</dbReference>
<evidence type="ECO:0000256" key="7">
    <source>
        <dbReference type="ARBA" id="ARBA00022801"/>
    </source>
</evidence>
<dbReference type="OMA" id="TTGCKEY"/>
<dbReference type="InterPro" id="IPR036444">
    <property type="entry name" value="PLipase_A2_dom_sf"/>
</dbReference>